<reference evidence="16" key="1">
    <citation type="submission" date="2020-03" db="EMBL/GenBank/DDBJ databases">
        <title>Transcriptomic Profiling of the Digestive Tract of the Rat Flea, Xenopsylla cheopis, Following Blood Feeding and Infection with Yersinia pestis.</title>
        <authorList>
            <person name="Bland D.M."/>
            <person name="Martens C.A."/>
            <person name="Virtaneva K."/>
            <person name="Kanakabandi K."/>
            <person name="Long D."/>
            <person name="Rosenke R."/>
            <person name="Saturday G.A."/>
            <person name="Hoyt F.H."/>
            <person name="Bruno D.P."/>
            <person name="Ribeiro J.M.C."/>
            <person name="Hinnebusch J."/>
        </authorList>
    </citation>
    <scope>NUCLEOTIDE SEQUENCE</scope>
</reference>
<evidence type="ECO:0000256" key="1">
    <source>
        <dbReference type="ARBA" id="ARBA00001971"/>
    </source>
</evidence>
<proteinExistence type="inferred from homology"/>
<keyword evidence="11 14" id="KW-0408">Iron</keyword>
<dbReference type="InterPro" id="IPR050476">
    <property type="entry name" value="Insect_CytP450_Detox"/>
</dbReference>
<evidence type="ECO:0000256" key="7">
    <source>
        <dbReference type="ARBA" id="ARBA00022723"/>
    </source>
</evidence>
<keyword evidence="6 14" id="KW-0349">Heme</keyword>
<evidence type="ECO:0000256" key="14">
    <source>
        <dbReference type="PIRSR" id="PIRSR602403-1"/>
    </source>
</evidence>
<dbReference type="SUPFAM" id="SSF48264">
    <property type="entry name" value="Cytochrome P450"/>
    <property type="match status" value="1"/>
</dbReference>
<evidence type="ECO:0000256" key="12">
    <source>
        <dbReference type="ARBA" id="ARBA00023033"/>
    </source>
</evidence>
<dbReference type="InterPro" id="IPR017972">
    <property type="entry name" value="Cyt_P450_CS"/>
</dbReference>
<evidence type="ECO:0000256" key="10">
    <source>
        <dbReference type="ARBA" id="ARBA00023002"/>
    </source>
</evidence>
<dbReference type="GO" id="GO:0020037">
    <property type="term" value="F:heme binding"/>
    <property type="evidence" value="ECO:0007669"/>
    <property type="project" value="InterPro"/>
</dbReference>
<dbReference type="PANTHER" id="PTHR24292">
    <property type="entry name" value="CYTOCHROME P450"/>
    <property type="match status" value="1"/>
</dbReference>
<dbReference type="GO" id="GO:0005789">
    <property type="term" value="C:endoplasmic reticulum membrane"/>
    <property type="evidence" value="ECO:0007669"/>
    <property type="project" value="UniProtKB-SubCell"/>
</dbReference>
<evidence type="ECO:0000256" key="3">
    <source>
        <dbReference type="ARBA" id="ARBA00004174"/>
    </source>
</evidence>
<dbReference type="EMBL" id="GIIL01008092">
    <property type="protein sequence ID" value="NOV51818.1"/>
    <property type="molecule type" value="Transcribed_RNA"/>
</dbReference>
<dbReference type="AlphaFoldDB" id="A0A6M2E2T7"/>
<comment type="cofactor">
    <cofactor evidence="1 14">
        <name>heme</name>
        <dbReference type="ChEBI" id="CHEBI:30413"/>
    </cofactor>
</comment>
<keyword evidence="10 15" id="KW-0560">Oxidoreductase</keyword>
<evidence type="ECO:0000256" key="11">
    <source>
        <dbReference type="ARBA" id="ARBA00023004"/>
    </source>
</evidence>
<dbReference type="GO" id="GO:0005506">
    <property type="term" value="F:iron ion binding"/>
    <property type="evidence" value="ECO:0007669"/>
    <property type="project" value="InterPro"/>
</dbReference>
<keyword evidence="12 15" id="KW-0503">Monooxygenase</keyword>
<organism evidence="16">
    <name type="scientific">Xenopsylla cheopis</name>
    <name type="common">Oriental rat flea</name>
    <name type="synonym">Pulex cheopis</name>
    <dbReference type="NCBI Taxonomy" id="163159"/>
    <lineage>
        <taxon>Eukaryota</taxon>
        <taxon>Metazoa</taxon>
        <taxon>Ecdysozoa</taxon>
        <taxon>Arthropoda</taxon>
        <taxon>Hexapoda</taxon>
        <taxon>Insecta</taxon>
        <taxon>Pterygota</taxon>
        <taxon>Neoptera</taxon>
        <taxon>Endopterygota</taxon>
        <taxon>Siphonaptera</taxon>
        <taxon>Pulicidae</taxon>
        <taxon>Xenopsyllinae</taxon>
        <taxon>Xenopsylla</taxon>
    </lineage>
</organism>
<dbReference type="InterPro" id="IPR036396">
    <property type="entry name" value="Cyt_P450_sf"/>
</dbReference>
<dbReference type="InterPro" id="IPR002403">
    <property type="entry name" value="Cyt_P450_E_grp-IV"/>
</dbReference>
<keyword evidence="8" id="KW-0256">Endoplasmic reticulum</keyword>
<evidence type="ECO:0000256" key="5">
    <source>
        <dbReference type="ARBA" id="ARBA00010617"/>
    </source>
</evidence>
<comment type="subcellular location">
    <subcellularLocation>
        <location evidence="4">Endoplasmic reticulum membrane</location>
        <topology evidence="4">Peripheral membrane protein</topology>
    </subcellularLocation>
    <subcellularLocation>
        <location evidence="3">Microsome membrane</location>
        <topology evidence="3">Peripheral membrane protein</topology>
    </subcellularLocation>
</comment>
<sequence length="345" mass="40354">MLTFLILAIIVICVFYKYATLKFDRFKGTNVPYVEPVALFGNMLSFVLRKEDAIQCFGKIYDMFPRNRFVGIFHMRMPSILLRDPQLIRQVVIKDFDSFVNRGQFFNPDSDPLLANRLFNLQDQKWRDMRATLSPAFTGSKMRQMFQLVSESVDQLLTYLDQETLVEDWTNVEITAQATLFFLAGIDTIASTTCFVAYELAVNLELQQTLQREIDQVCDEQQKLGEQEINYEIVQKMKFLDMVVSEGLRKWPPAPAVDRVCSKNYVFEDFDESKFEIKKGESIFLPIYNIHHDKKYYENPEKFDPYRFSEENKIKIKPFTYIPFGVGPRNCIGSRFALMEMKSVS</sequence>
<evidence type="ECO:0000256" key="9">
    <source>
        <dbReference type="ARBA" id="ARBA00022848"/>
    </source>
</evidence>
<evidence type="ECO:0000256" key="4">
    <source>
        <dbReference type="ARBA" id="ARBA00004406"/>
    </source>
</evidence>
<keyword evidence="13" id="KW-0472">Membrane</keyword>
<comment type="function">
    <text evidence="2">May be involved in the metabolism of insect hormones and in the breakdown of synthetic insecticides.</text>
</comment>
<dbReference type="PRINTS" id="PR00385">
    <property type="entry name" value="P450"/>
</dbReference>
<protein>
    <submittedName>
        <fullName evidence="16">Putative cytochrome</fullName>
    </submittedName>
</protein>
<evidence type="ECO:0000256" key="15">
    <source>
        <dbReference type="RuleBase" id="RU000461"/>
    </source>
</evidence>
<comment type="similarity">
    <text evidence="5 15">Belongs to the cytochrome P450 family.</text>
</comment>
<dbReference type="PROSITE" id="PS00086">
    <property type="entry name" value="CYTOCHROME_P450"/>
    <property type="match status" value="1"/>
</dbReference>
<evidence type="ECO:0000313" key="16">
    <source>
        <dbReference type="EMBL" id="NOV51818.1"/>
    </source>
</evidence>
<dbReference type="InterPro" id="IPR001128">
    <property type="entry name" value="Cyt_P450"/>
</dbReference>
<evidence type="ECO:0000256" key="13">
    <source>
        <dbReference type="ARBA" id="ARBA00023136"/>
    </source>
</evidence>
<dbReference type="PANTHER" id="PTHR24292:SF54">
    <property type="entry name" value="CYP9F3-RELATED"/>
    <property type="match status" value="1"/>
</dbReference>
<dbReference type="GO" id="GO:0016705">
    <property type="term" value="F:oxidoreductase activity, acting on paired donors, with incorporation or reduction of molecular oxygen"/>
    <property type="evidence" value="ECO:0007669"/>
    <property type="project" value="InterPro"/>
</dbReference>
<evidence type="ECO:0000256" key="2">
    <source>
        <dbReference type="ARBA" id="ARBA00003690"/>
    </source>
</evidence>
<keyword evidence="7 14" id="KW-0479">Metal-binding</keyword>
<dbReference type="Pfam" id="PF00067">
    <property type="entry name" value="p450"/>
    <property type="match status" value="2"/>
</dbReference>
<accession>A0A6M2E2T7</accession>
<evidence type="ECO:0000256" key="6">
    <source>
        <dbReference type="ARBA" id="ARBA00022617"/>
    </source>
</evidence>
<dbReference type="PRINTS" id="PR00465">
    <property type="entry name" value="EP450IV"/>
</dbReference>
<feature type="binding site" description="axial binding residue" evidence="14">
    <location>
        <position position="331"/>
    </location>
    <ligand>
        <name>heme</name>
        <dbReference type="ChEBI" id="CHEBI:30413"/>
    </ligand>
    <ligandPart>
        <name>Fe</name>
        <dbReference type="ChEBI" id="CHEBI:18248"/>
    </ligandPart>
</feature>
<evidence type="ECO:0000256" key="8">
    <source>
        <dbReference type="ARBA" id="ARBA00022824"/>
    </source>
</evidence>
<keyword evidence="9" id="KW-0492">Microsome</keyword>
<dbReference type="Gene3D" id="1.10.630.10">
    <property type="entry name" value="Cytochrome P450"/>
    <property type="match status" value="2"/>
</dbReference>
<dbReference type="GO" id="GO:0004497">
    <property type="term" value="F:monooxygenase activity"/>
    <property type="evidence" value="ECO:0007669"/>
    <property type="project" value="UniProtKB-KW"/>
</dbReference>
<name>A0A6M2E2T7_XENCH</name>